<dbReference type="Pfam" id="PF00755">
    <property type="entry name" value="Carn_acyltransf"/>
    <property type="match status" value="2"/>
</dbReference>
<keyword evidence="10" id="KW-0012">Acyltransferase</keyword>
<keyword evidence="8" id="KW-0443">Lipid metabolism</keyword>
<evidence type="ECO:0000259" key="13">
    <source>
        <dbReference type="Pfam" id="PF00755"/>
    </source>
</evidence>
<name>A0A7S2R6H8_9STRA</name>
<reference evidence="14" key="1">
    <citation type="submission" date="2021-01" db="EMBL/GenBank/DDBJ databases">
        <authorList>
            <person name="Corre E."/>
            <person name="Pelletier E."/>
            <person name="Niang G."/>
            <person name="Scheremetjew M."/>
            <person name="Finn R."/>
            <person name="Kale V."/>
            <person name="Holt S."/>
            <person name="Cochrane G."/>
            <person name="Meng A."/>
            <person name="Brown T."/>
            <person name="Cohen L."/>
        </authorList>
    </citation>
    <scope>NUCLEOTIDE SEQUENCE</scope>
    <source>
        <strain evidence="14">NY070348D</strain>
    </source>
</reference>
<evidence type="ECO:0000256" key="10">
    <source>
        <dbReference type="ARBA" id="ARBA00023315"/>
    </source>
</evidence>
<dbReference type="EMBL" id="HBHK01000182">
    <property type="protein sequence ID" value="CAD9661807.1"/>
    <property type="molecule type" value="Transcribed_RNA"/>
</dbReference>
<dbReference type="GO" id="GO:0004095">
    <property type="term" value="F:carnitine O-palmitoyltransferase activity"/>
    <property type="evidence" value="ECO:0007669"/>
    <property type="project" value="TreeGrafter"/>
</dbReference>
<dbReference type="GO" id="GO:0016020">
    <property type="term" value="C:membrane"/>
    <property type="evidence" value="ECO:0007669"/>
    <property type="project" value="UniProtKB-SubCell"/>
</dbReference>
<dbReference type="Gene3D" id="3.30.559.70">
    <property type="entry name" value="Choline/Carnitine o-acyltransferase, domain 2"/>
    <property type="match status" value="1"/>
</dbReference>
<evidence type="ECO:0000256" key="2">
    <source>
        <dbReference type="ARBA" id="ARBA00005232"/>
    </source>
</evidence>
<dbReference type="GO" id="GO:0006631">
    <property type="term" value="P:fatty acid metabolic process"/>
    <property type="evidence" value="ECO:0007669"/>
    <property type="project" value="UniProtKB-KW"/>
</dbReference>
<sequence>MAEARNAIDLYYLNKRGARLGPSYDGYYTVTLSIPSPSTLASQTTHFFYRLKYSLLNRLWPASPTTVLAVMSGVSYFTVTAKDESWVRTGWLAEVLWKADTVAGVLNPFHPMFPTSFRVGYLASAAAFVGMLGIVSVERLLLRGLLSWQGWMYGSSKLTTLWGAGVKLLTGKKNLTYAFNLCLPNLPVPSLSATCDRYLDSVQPLLSDEEFENTKKLVEEFQNNEGKKFQRILWFKHLFSSNYVTEWWEKYIYLYGRTPIMINSNYYILDAKTRPVMDQVQRAAGLIHHFLRFKDLVEDEKLEPMTIRGLIPLCMSQYQRMFGTTRIPGRECDELQQNSSRHVVVMSHGHYYKLNVYHGARGTKLVPYTVEELEQQLELILSHSKRQSTKLPVKRKLISRGHRIQSFEDLVVLDQMNRTNSSENTAELSSHSSMTALSVAATAAMPPVKRSRGGANIAAFTAGPRTRWAEVRELYFGDGVNRKSLHTIETAAFIVNLEDTHYASMGQRAHALFHGHGGNIWFDKSINLVVFNDGYAGLNCEHSWADAPAVAHLWEFALLNELIGFQTKTKKVRPNADESGDGISPLASDEVTESKKAPIPNLVVPRRLLWDIDDELQVAIEQAHAFSSQLIADLDLHIVEHADYGKAFIKTTNNSPDGFVQMALQLAYYRQRGQFDLTYESSMTRLFRFGRTETTRSLSASSCAFVRTMENPESSKDDRIKALRTATKNHAILNKNSMTGQGIDRHMFALYIVSKGIDVSSEFLNSALSMPWRLSTSQQPQDQTPLRKQLPQDVAKGFLSPGGGFGPVADDGYGISYMVLDEYIFFHISSKVSAEFTSSESMGIEIKRALADLASLFN</sequence>
<feature type="active site" description="Proton acceptor" evidence="11">
    <location>
        <position position="542"/>
    </location>
</feature>
<dbReference type="AlphaFoldDB" id="A0A7S2R6H8"/>
<dbReference type="Gene3D" id="1.10.275.20">
    <property type="entry name" value="Choline/Carnitine o-acyltransferase"/>
    <property type="match status" value="1"/>
</dbReference>
<evidence type="ECO:0000256" key="4">
    <source>
        <dbReference type="ARBA" id="ARBA00022679"/>
    </source>
</evidence>
<feature type="domain" description="Choline/carnitine acyltransferase" evidence="13">
    <location>
        <begin position="186"/>
        <end position="393"/>
    </location>
</feature>
<dbReference type="Gene3D" id="3.30.559.10">
    <property type="entry name" value="Chloramphenicol acetyltransferase-like domain"/>
    <property type="match status" value="1"/>
</dbReference>
<evidence type="ECO:0000256" key="3">
    <source>
        <dbReference type="ARBA" id="ARBA00022448"/>
    </source>
</evidence>
<evidence type="ECO:0000256" key="9">
    <source>
        <dbReference type="ARBA" id="ARBA00023136"/>
    </source>
</evidence>
<evidence type="ECO:0000256" key="6">
    <source>
        <dbReference type="ARBA" id="ARBA00022832"/>
    </source>
</evidence>
<dbReference type="FunFam" id="3.30.559.10:FF:000002">
    <property type="entry name" value="carnitine O-palmitoyltransferase 1, liver isoform"/>
    <property type="match status" value="1"/>
</dbReference>
<dbReference type="PANTHER" id="PTHR22589:SF112">
    <property type="entry name" value="CHOLINE_CARNITINE ACYLTRANSFERASE DOMAIN-CONTAINING PROTEIN"/>
    <property type="match status" value="1"/>
</dbReference>
<dbReference type="InterPro" id="IPR042231">
    <property type="entry name" value="Cho/carn_acyl_trans_2"/>
</dbReference>
<protein>
    <recommendedName>
        <fullName evidence="13">Choline/carnitine acyltransferase domain-containing protein</fullName>
    </recommendedName>
</protein>
<accession>A0A7S2R6H8</accession>
<organism evidence="14">
    <name type="scientific">Mucochytrium quahogii</name>
    <dbReference type="NCBI Taxonomy" id="96639"/>
    <lineage>
        <taxon>Eukaryota</taxon>
        <taxon>Sar</taxon>
        <taxon>Stramenopiles</taxon>
        <taxon>Bigyra</taxon>
        <taxon>Labyrinthulomycetes</taxon>
        <taxon>Thraustochytrida</taxon>
        <taxon>Thraustochytriidae</taxon>
        <taxon>Mucochytrium</taxon>
    </lineage>
</organism>
<evidence type="ECO:0000256" key="8">
    <source>
        <dbReference type="ARBA" id="ARBA00023098"/>
    </source>
</evidence>
<evidence type="ECO:0000256" key="11">
    <source>
        <dbReference type="PIRSR" id="PIRSR600542-1"/>
    </source>
</evidence>
<evidence type="ECO:0000256" key="12">
    <source>
        <dbReference type="SAM" id="Phobius"/>
    </source>
</evidence>
<gene>
    <name evidence="14" type="ORF">QSP1433_LOCUS105</name>
</gene>
<comment type="subcellular location">
    <subcellularLocation>
        <location evidence="1">Membrane</location>
        <topology evidence="1">Multi-pass membrane protein</topology>
    </subcellularLocation>
</comment>
<dbReference type="InterPro" id="IPR023213">
    <property type="entry name" value="CAT-like_dom_sf"/>
</dbReference>
<proteinExistence type="inferred from homology"/>
<dbReference type="GO" id="GO:0005739">
    <property type="term" value="C:mitochondrion"/>
    <property type="evidence" value="ECO:0007669"/>
    <property type="project" value="TreeGrafter"/>
</dbReference>
<dbReference type="GO" id="GO:0009437">
    <property type="term" value="P:carnitine metabolic process"/>
    <property type="evidence" value="ECO:0007669"/>
    <property type="project" value="TreeGrafter"/>
</dbReference>
<keyword evidence="3" id="KW-0813">Transport</keyword>
<keyword evidence="4" id="KW-0808">Transferase</keyword>
<dbReference type="PANTHER" id="PTHR22589">
    <property type="entry name" value="CARNITINE O-ACYLTRANSFERASE"/>
    <property type="match status" value="1"/>
</dbReference>
<dbReference type="InterPro" id="IPR000542">
    <property type="entry name" value="Carn_acyl_trans"/>
</dbReference>
<evidence type="ECO:0000256" key="1">
    <source>
        <dbReference type="ARBA" id="ARBA00004141"/>
    </source>
</evidence>
<feature type="domain" description="Choline/carnitine acyltransferase" evidence="13">
    <location>
        <begin position="451"/>
        <end position="846"/>
    </location>
</feature>
<comment type="similarity">
    <text evidence="2">Belongs to the carnitine/choline acetyltransferase family.</text>
</comment>
<keyword evidence="5 12" id="KW-0812">Transmembrane</keyword>
<keyword evidence="7 12" id="KW-1133">Transmembrane helix</keyword>
<dbReference type="InterPro" id="IPR039551">
    <property type="entry name" value="Cho/carn_acyl_trans"/>
</dbReference>
<feature type="transmembrane region" description="Helical" evidence="12">
    <location>
        <begin position="119"/>
        <end position="142"/>
    </location>
</feature>
<evidence type="ECO:0000256" key="7">
    <source>
        <dbReference type="ARBA" id="ARBA00022989"/>
    </source>
</evidence>
<dbReference type="SUPFAM" id="SSF52777">
    <property type="entry name" value="CoA-dependent acyltransferases"/>
    <property type="match status" value="3"/>
</dbReference>
<keyword evidence="6" id="KW-0276">Fatty acid metabolism</keyword>
<keyword evidence="9 12" id="KW-0472">Membrane</keyword>
<dbReference type="InterPro" id="IPR042572">
    <property type="entry name" value="Carn_acyl_trans_N"/>
</dbReference>
<feature type="transmembrane region" description="Helical" evidence="12">
    <location>
        <begin position="59"/>
        <end position="79"/>
    </location>
</feature>
<evidence type="ECO:0000313" key="14">
    <source>
        <dbReference type="EMBL" id="CAD9661807.1"/>
    </source>
</evidence>
<evidence type="ECO:0000256" key="5">
    <source>
        <dbReference type="ARBA" id="ARBA00022692"/>
    </source>
</evidence>